<accession>L2FA52</accession>
<protein>
    <submittedName>
        <fullName evidence="1">Uncharacterized protein</fullName>
    </submittedName>
</protein>
<dbReference type="AlphaFoldDB" id="L2FA52"/>
<proteinExistence type="predicted"/>
<name>L2FA52_9GAMM</name>
<dbReference type="Proteomes" id="UP000023795">
    <property type="component" value="Unassembled WGS sequence"/>
</dbReference>
<keyword evidence="2" id="KW-1185">Reference proteome</keyword>
<dbReference type="EMBL" id="ANIN01000001">
    <property type="protein sequence ID" value="ELA09621.1"/>
    <property type="molecule type" value="Genomic_DNA"/>
</dbReference>
<dbReference type="PATRIC" id="fig|1230338.3.peg.961"/>
<dbReference type="OrthoDB" id="6275at475"/>
<evidence type="ECO:0000313" key="1">
    <source>
        <dbReference type="EMBL" id="ELA09621.1"/>
    </source>
</evidence>
<organism evidence="1 2">
    <name type="scientific">Moraxella macacae 0408225</name>
    <dbReference type="NCBI Taxonomy" id="1230338"/>
    <lineage>
        <taxon>Bacteria</taxon>
        <taxon>Pseudomonadati</taxon>
        <taxon>Pseudomonadota</taxon>
        <taxon>Gammaproteobacteria</taxon>
        <taxon>Moraxellales</taxon>
        <taxon>Moraxellaceae</taxon>
        <taxon>Moraxella</taxon>
    </lineage>
</organism>
<evidence type="ECO:0000313" key="2">
    <source>
        <dbReference type="Proteomes" id="UP000023795"/>
    </source>
</evidence>
<comment type="caution">
    <text evidence="1">The sequence shown here is derived from an EMBL/GenBank/DDBJ whole genome shotgun (WGS) entry which is preliminary data.</text>
</comment>
<reference evidence="1 2" key="1">
    <citation type="journal article" date="2013" name="Genome Announc.">
        <title>Genome Sequence of Moraxella macacae 0408225, a Novel Bacterial Species Isolated from a Cynomolgus Macaque with Epistaxis.</title>
        <authorList>
            <person name="Ladner J.T."/>
            <person name="Whitehouse C.A."/>
            <person name="Koroleva G.I."/>
            <person name="Palacios G.F."/>
        </authorList>
    </citation>
    <scope>NUCLEOTIDE SEQUENCE [LARGE SCALE GENOMIC DNA]</scope>
    <source>
        <strain evidence="1 2">0408225</strain>
    </source>
</reference>
<sequence length="67" mass="7817">MSKLTTLESIFIDNGFIKDLTKIMLDIKDYANFIAQNEKSIETQFDMQMFSLSFNTKSFLLKKLAKK</sequence>
<gene>
    <name evidence="1" type="ORF">MOMA_04425</name>
</gene>
<dbReference type="RefSeq" id="WP_009767439.1">
    <property type="nucleotide sequence ID" value="NZ_ANIN01000001.1"/>
</dbReference>